<evidence type="ECO:0000313" key="3">
    <source>
        <dbReference type="Proteomes" id="UP000036780"/>
    </source>
</evidence>
<dbReference type="RefSeq" id="WP_050351379.1">
    <property type="nucleotide sequence ID" value="NZ_CP073011.1"/>
</dbReference>
<keyword evidence="1" id="KW-1133">Transmembrane helix</keyword>
<keyword evidence="1" id="KW-0472">Membrane</keyword>
<dbReference type="Proteomes" id="UP000036780">
    <property type="component" value="Unassembled WGS sequence"/>
</dbReference>
<dbReference type="EMBL" id="LGTO01000007">
    <property type="protein sequence ID" value="KNE18885.1"/>
    <property type="molecule type" value="Genomic_DNA"/>
</dbReference>
<dbReference type="GeneID" id="66871864"/>
<gene>
    <name evidence="2" type="ORF">AFK71_09870</name>
</gene>
<dbReference type="OrthoDB" id="1493393at2"/>
<feature type="transmembrane region" description="Helical" evidence="1">
    <location>
        <begin position="48"/>
        <end position="72"/>
    </location>
</feature>
<name>A0A0L0QJR7_VIRPA</name>
<dbReference type="Pfam" id="PF10027">
    <property type="entry name" value="DUF2269"/>
    <property type="match status" value="1"/>
</dbReference>
<feature type="transmembrane region" description="Helical" evidence="1">
    <location>
        <begin position="129"/>
        <end position="147"/>
    </location>
</feature>
<feature type="transmembrane region" description="Helical" evidence="1">
    <location>
        <begin position="6"/>
        <end position="27"/>
    </location>
</feature>
<evidence type="ECO:0000313" key="2">
    <source>
        <dbReference type="EMBL" id="KNE18885.1"/>
    </source>
</evidence>
<evidence type="ECO:0000256" key="1">
    <source>
        <dbReference type="SAM" id="Phobius"/>
    </source>
</evidence>
<comment type="caution">
    <text evidence="2">The sequence shown here is derived from an EMBL/GenBank/DDBJ whole genome shotgun (WGS) entry which is preliminary data.</text>
</comment>
<accession>A0A0L0QJR7</accession>
<dbReference type="PATRIC" id="fig|1473.5.peg.467"/>
<dbReference type="AlphaFoldDB" id="A0A0L0QJR7"/>
<proteinExistence type="predicted"/>
<keyword evidence="3" id="KW-1185">Reference proteome</keyword>
<feature type="transmembrane region" description="Helical" evidence="1">
    <location>
        <begin position="78"/>
        <end position="97"/>
    </location>
</feature>
<keyword evidence="1" id="KW-0812">Transmembrane</keyword>
<sequence>MEFYDILVFIHIISAIVGMGPGFLMIMPVKTATTMTELRYGFRIRAKLHWLVMIGGTLLLLTGLAMGVLRPFLFSQGWYVTSLLLFLLALAFGPLVLSPRSKPIKNLLQMHHEDTIPDEYFNLSKKLFFYERIESLLFFLIIILMITKQF</sequence>
<evidence type="ECO:0008006" key="4">
    <source>
        <dbReference type="Google" id="ProtNLM"/>
    </source>
</evidence>
<dbReference type="InterPro" id="IPR018729">
    <property type="entry name" value="DUF2269_transmembrane"/>
</dbReference>
<organism evidence="2 3">
    <name type="scientific">Virgibacillus pantothenticus</name>
    <dbReference type="NCBI Taxonomy" id="1473"/>
    <lineage>
        <taxon>Bacteria</taxon>
        <taxon>Bacillati</taxon>
        <taxon>Bacillota</taxon>
        <taxon>Bacilli</taxon>
        <taxon>Bacillales</taxon>
        <taxon>Bacillaceae</taxon>
        <taxon>Virgibacillus</taxon>
    </lineage>
</organism>
<reference evidence="3" key="1">
    <citation type="submission" date="2015-07" db="EMBL/GenBank/DDBJ databases">
        <title>Fjat-10053 dsm26.</title>
        <authorList>
            <person name="Liu B."/>
            <person name="Wang J."/>
            <person name="Zhu Y."/>
            <person name="Liu G."/>
            <person name="Chen Q."/>
            <person name="Chen Z."/>
            <person name="Lan J."/>
            <person name="Che J."/>
            <person name="Ge C."/>
            <person name="Shi H."/>
            <person name="Pan Z."/>
            <person name="Liu X."/>
        </authorList>
    </citation>
    <scope>NUCLEOTIDE SEQUENCE [LARGE SCALE GENOMIC DNA]</scope>
    <source>
        <strain evidence="3">DSM 26</strain>
    </source>
</reference>
<protein>
    <recommendedName>
        <fullName evidence="4">Integral membrane protein</fullName>
    </recommendedName>
</protein>